<name>A0A9D0YZG0_9FIRM</name>
<accession>A0A9D0YZG0</accession>
<feature type="coiled-coil region" evidence="1">
    <location>
        <begin position="12"/>
        <end position="39"/>
    </location>
</feature>
<evidence type="ECO:0000256" key="1">
    <source>
        <dbReference type="SAM" id="Coils"/>
    </source>
</evidence>
<organism evidence="2 3">
    <name type="scientific">Candidatus Faecenecus gallistercoris</name>
    <dbReference type="NCBI Taxonomy" id="2840793"/>
    <lineage>
        <taxon>Bacteria</taxon>
        <taxon>Bacillati</taxon>
        <taxon>Bacillota</taxon>
        <taxon>Bacillota incertae sedis</taxon>
        <taxon>Candidatus Faecenecus</taxon>
    </lineage>
</organism>
<comment type="caution">
    <text evidence="2">The sequence shown here is derived from an EMBL/GenBank/DDBJ whole genome shotgun (WGS) entry which is preliminary data.</text>
</comment>
<dbReference type="EMBL" id="DVFU01000094">
    <property type="protein sequence ID" value="HIQ65036.1"/>
    <property type="molecule type" value="Genomic_DNA"/>
</dbReference>
<reference evidence="2" key="1">
    <citation type="submission" date="2020-10" db="EMBL/GenBank/DDBJ databases">
        <authorList>
            <person name="Gilroy R."/>
        </authorList>
    </citation>
    <scope>NUCLEOTIDE SEQUENCE</scope>
    <source>
        <strain evidence="2">CHK165-10780</strain>
    </source>
</reference>
<gene>
    <name evidence="2" type="ORF">IAC85_04780</name>
</gene>
<protein>
    <submittedName>
        <fullName evidence="2">Uncharacterized protein</fullName>
    </submittedName>
</protein>
<proteinExistence type="predicted"/>
<evidence type="ECO:0000313" key="3">
    <source>
        <dbReference type="Proteomes" id="UP000886725"/>
    </source>
</evidence>
<keyword evidence="1" id="KW-0175">Coiled coil</keyword>
<dbReference type="AlphaFoldDB" id="A0A9D0YZG0"/>
<reference evidence="2" key="2">
    <citation type="journal article" date="2021" name="PeerJ">
        <title>Extensive microbial diversity within the chicken gut microbiome revealed by metagenomics and culture.</title>
        <authorList>
            <person name="Gilroy R."/>
            <person name="Ravi A."/>
            <person name="Getino M."/>
            <person name="Pursley I."/>
            <person name="Horton D.L."/>
            <person name="Alikhan N.F."/>
            <person name="Baker D."/>
            <person name="Gharbi K."/>
            <person name="Hall N."/>
            <person name="Watson M."/>
            <person name="Adriaenssens E.M."/>
            <person name="Foster-Nyarko E."/>
            <person name="Jarju S."/>
            <person name="Secka A."/>
            <person name="Antonio M."/>
            <person name="Oren A."/>
            <person name="Chaudhuri R.R."/>
            <person name="La Ragione R."/>
            <person name="Hildebrand F."/>
            <person name="Pallen M.J."/>
        </authorList>
    </citation>
    <scope>NUCLEOTIDE SEQUENCE</scope>
    <source>
        <strain evidence="2">CHK165-10780</strain>
    </source>
</reference>
<sequence>MNQDTYTLRQLLVGFRNEYLKAKKELDELNQMLENYSNGKYDYQLSLFYPFFNSQLDAGLIIRIKQKRSTILQELEKSLRKLGIVPYKKNTMKMVCDEQGMYHPSSSVIKSDQERSFVKVKDETKEEFAHRADLLRKSEFARKMVFTEEFQDLKNHGVVVMQTTPNYEQSFVAEGMLLSYSGFEDTLCLSAIKPIDKPKYRLVTNESLQKALDVQLPKNIFSDYHKMVIEENLSSPKEIVISEEYKPRSSTCFTIEENPKVLVLHPPK</sequence>
<dbReference type="Proteomes" id="UP000886725">
    <property type="component" value="Unassembled WGS sequence"/>
</dbReference>
<evidence type="ECO:0000313" key="2">
    <source>
        <dbReference type="EMBL" id="HIQ65036.1"/>
    </source>
</evidence>